<feature type="domain" description="BTB" evidence="2">
    <location>
        <begin position="45"/>
        <end position="115"/>
    </location>
</feature>
<dbReference type="SUPFAM" id="SSF54695">
    <property type="entry name" value="POZ domain"/>
    <property type="match status" value="1"/>
</dbReference>
<dbReference type="SMART" id="SM00225">
    <property type="entry name" value="BTB"/>
    <property type="match status" value="1"/>
</dbReference>
<gene>
    <name evidence="3" type="ORF">PsYK624_053010</name>
</gene>
<feature type="region of interest" description="Disordered" evidence="1">
    <location>
        <begin position="1"/>
        <end position="22"/>
    </location>
</feature>
<proteinExistence type="predicted"/>
<name>A0A9P3G6N4_9APHY</name>
<dbReference type="OrthoDB" id="3218112at2759"/>
<accession>A0A9P3G6N4</accession>
<dbReference type="PROSITE" id="PS50097">
    <property type="entry name" value="BTB"/>
    <property type="match status" value="1"/>
</dbReference>
<reference evidence="3 4" key="1">
    <citation type="submission" date="2021-08" db="EMBL/GenBank/DDBJ databases">
        <title>Draft Genome Sequence of Phanerochaete sordida strain YK-624.</title>
        <authorList>
            <person name="Mori T."/>
            <person name="Dohra H."/>
            <person name="Suzuki T."/>
            <person name="Kawagishi H."/>
            <person name="Hirai H."/>
        </authorList>
    </citation>
    <scope>NUCLEOTIDE SEQUENCE [LARGE SCALE GENOMIC DNA]</scope>
    <source>
        <strain evidence="3 4">YK-624</strain>
    </source>
</reference>
<keyword evidence="4" id="KW-1185">Reference proteome</keyword>
<comment type="caution">
    <text evidence="3">The sequence shown here is derived from an EMBL/GenBank/DDBJ whole genome shotgun (WGS) entry which is preliminary data.</text>
</comment>
<dbReference type="CDD" id="cd18186">
    <property type="entry name" value="BTB_POZ_ZBTB_KLHL-like"/>
    <property type="match status" value="1"/>
</dbReference>
<evidence type="ECO:0000259" key="2">
    <source>
        <dbReference type="PROSITE" id="PS50097"/>
    </source>
</evidence>
<evidence type="ECO:0000256" key="1">
    <source>
        <dbReference type="SAM" id="MobiDB-lite"/>
    </source>
</evidence>
<evidence type="ECO:0000313" key="3">
    <source>
        <dbReference type="EMBL" id="GJE89206.1"/>
    </source>
</evidence>
<dbReference type="Pfam" id="PF00651">
    <property type="entry name" value="BTB"/>
    <property type="match status" value="1"/>
</dbReference>
<organism evidence="3 4">
    <name type="scientific">Phanerochaete sordida</name>
    <dbReference type="NCBI Taxonomy" id="48140"/>
    <lineage>
        <taxon>Eukaryota</taxon>
        <taxon>Fungi</taxon>
        <taxon>Dikarya</taxon>
        <taxon>Basidiomycota</taxon>
        <taxon>Agaricomycotina</taxon>
        <taxon>Agaricomycetes</taxon>
        <taxon>Polyporales</taxon>
        <taxon>Phanerochaetaceae</taxon>
        <taxon>Phanerochaete</taxon>
    </lineage>
</organism>
<evidence type="ECO:0000313" key="4">
    <source>
        <dbReference type="Proteomes" id="UP000703269"/>
    </source>
</evidence>
<sequence length="373" mass="42895">MKRKAKAPPISPSQPTAERPDPAFKMQANVEQVTEKSEALYFTDGDVALCAASAARKKTIALRVHKVVLSIHSSVFRDMFSFPFNPAVNETLGGVPVVRMQDDADDLELLVSAFYKPTKMRYDKRNRPDRSELRSLLSLSAKYQVDVLRAQVIEYLESEWPRTLEEWFLLKSQMSDRTRYITLAEGHEPEERSEKSFPEPAADLRLALDFKIASIVPALYYRLSISSVEFEFHDDIGEVHDLSADWNLLQAKDWKRLAVGKERLLRAVDELGIIYQYIPGNWCKEKESCKTVTEEQLRMLADRCRTCMGFEQADLVDLIFGMLSEVDKKRNSIGYYCLSCTYAVESQLRKKLKEAWDGLVETFKLYDINEDIM</sequence>
<dbReference type="Proteomes" id="UP000703269">
    <property type="component" value="Unassembled WGS sequence"/>
</dbReference>
<dbReference type="Gene3D" id="3.30.710.10">
    <property type="entry name" value="Potassium Channel Kv1.1, Chain A"/>
    <property type="match status" value="1"/>
</dbReference>
<dbReference type="InterPro" id="IPR000210">
    <property type="entry name" value="BTB/POZ_dom"/>
</dbReference>
<dbReference type="InterPro" id="IPR011333">
    <property type="entry name" value="SKP1/BTB/POZ_sf"/>
</dbReference>
<dbReference type="EMBL" id="BPQB01000012">
    <property type="protein sequence ID" value="GJE89206.1"/>
    <property type="molecule type" value="Genomic_DNA"/>
</dbReference>
<protein>
    <recommendedName>
        <fullName evidence="2">BTB domain-containing protein</fullName>
    </recommendedName>
</protein>
<dbReference type="AlphaFoldDB" id="A0A9P3G6N4"/>